<evidence type="ECO:0000256" key="1">
    <source>
        <dbReference type="SAM" id="MobiDB-lite"/>
    </source>
</evidence>
<reference evidence="2" key="1">
    <citation type="journal article" date="2020" name="Stud. Mycol.">
        <title>101 Dothideomycetes genomes: a test case for predicting lifestyles and emergence of pathogens.</title>
        <authorList>
            <person name="Haridas S."/>
            <person name="Albert R."/>
            <person name="Binder M."/>
            <person name="Bloem J."/>
            <person name="Labutti K."/>
            <person name="Salamov A."/>
            <person name="Andreopoulos B."/>
            <person name="Baker S."/>
            <person name="Barry K."/>
            <person name="Bills G."/>
            <person name="Bluhm B."/>
            <person name="Cannon C."/>
            <person name="Castanera R."/>
            <person name="Culley D."/>
            <person name="Daum C."/>
            <person name="Ezra D."/>
            <person name="Gonzalez J."/>
            <person name="Henrissat B."/>
            <person name="Kuo A."/>
            <person name="Liang C."/>
            <person name="Lipzen A."/>
            <person name="Lutzoni F."/>
            <person name="Magnuson J."/>
            <person name="Mondo S."/>
            <person name="Nolan M."/>
            <person name="Ohm R."/>
            <person name="Pangilinan J."/>
            <person name="Park H.-J."/>
            <person name="Ramirez L."/>
            <person name="Alfaro M."/>
            <person name="Sun H."/>
            <person name="Tritt A."/>
            <person name="Yoshinaga Y."/>
            <person name="Zwiers L.-H."/>
            <person name="Turgeon B."/>
            <person name="Goodwin S."/>
            <person name="Spatafora J."/>
            <person name="Crous P."/>
            <person name="Grigoriev I."/>
        </authorList>
    </citation>
    <scope>NUCLEOTIDE SEQUENCE</scope>
    <source>
        <strain evidence="2">ATCC 16933</strain>
    </source>
</reference>
<dbReference type="Proteomes" id="UP000799766">
    <property type="component" value="Unassembled WGS sequence"/>
</dbReference>
<evidence type="ECO:0000313" key="2">
    <source>
        <dbReference type="EMBL" id="KAF2459837.1"/>
    </source>
</evidence>
<keyword evidence="3" id="KW-1185">Reference proteome</keyword>
<proteinExistence type="predicted"/>
<feature type="region of interest" description="Disordered" evidence="1">
    <location>
        <begin position="83"/>
        <end position="113"/>
    </location>
</feature>
<dbReference type="EMBL" id="MU001674">
    <property type="protein sequence ID" value="KAF2459837.1"/>
    <property type="molecule type" value="Genomic_DNA"/>
</dbReference>
<organism evidence="2 3">
    <name type="scientific">Lineolata rhizophorae</name>
    <dbReference type="NCBI Taxonomy" id="578093"/>
    <lineage>
        <taxon>Eukaryota</taxon>
        <taxon>Fungi</taxon>
        <taxon>Dikarya</taxon>
        <taxon>Ascomycota</taxon>
        <taxon>Pezizomycotina</taxon>
        <taxon>Dothideomycetes</taxon>
        <taxon>Dothideomycetes incertae sedis</taxon>
        <taxon>Lineolatales</taxon>
        <taxon>Lineolataceae</taxon>
        <taxon>Lineolata</taxon>
    </lineage>
</organism>
<sequence>MYTHAPWHRPPWSARDCILLAPGCRQPRWRKRPSNEPIACGDSGPATATRSSAFRATGDVRLAGCGRVAVWSRPGVRAAVPAAAGTGLATEPLSALRPGPPSRRAPQRQRDPPALCLARTSRGRVSFFHQPVPQKLHGHVGPPGVRRAQIVAQGHL</sequence>
<protein>
    <submittedName>
        <fullName evidence="2">Uncharacterized protein</fullName>
    </submittedName>
</protein>
<feature type="region of interest" description="Disordered" evidence="1">
    <location>
        <begin position="30"/>
        <end position="51"/>
    </location>
</feature>
<accession>A0A6A6P7R1</accession>
<evidence type="ECO:0000313" key="3">
    <source>
        <dbReference type="Proteomes" id="UP000799766"/>
    </source>
</evidence>
<dbReference type="AlphaFoldDB" id="A0A6A6P7R1"/>
<gene>
    <name evidence="2" type="ORF">BDY21DRAFT_407597</name>
</gene>
<name>A0A6A6P7R1_9PEZI</name>
<feature type="non-terminal residue" evidence="2">
    <location>
        <position position="156"/>
    </location>
</feature>